<name>A0AA35Z9F4_LACSI</name>
<organism evidence="2 3">
    <name type="scientific">Lactuca saligna</name>
    <name type="common">Willowleaf lettuce</name>
    <dbReference type="NCBI Taxonomy" id="75948"/>
    <lineage>
        <taxon>Eukaryota</taxon>
        <taxon>Viridiplantae</taxon>
        <taxon>Streptophyta</taxon>
        <taxon>Embryophyta</taxon>
        <taxon>Tracheophyta</taxon>
        <taxon>Spermatophyta</taxon>
        <taxon>Magnoliopsida</taxon>
        <taxon>eudicotyledons</taxon>
        <taxon>Gunneridae</taxon>
        <taxon>Pentapetalae</taxon>
        <taxon>asterids</taxon>
        <taxon>campanulids</taxon>
        <taxon>Asterales</taxon>
        <taxon>Asteraceae</taxon>
        <taxon>Cichorioideae</taxon>
        <taxon>Cichorieae</taxon>
        <taxon>Lactucinae</taxon>
        <taxon>Lactuca</taxon>
    </lineage>
</organism>
<accession>A0AA35Z9F4</accession>
<sequence length="102" mass="12028">MMHIQNFQDELMILQKRRAELESQLKTENYESLESEITKLETALQAIQDDDCIDLQERMKILQTKLIQKNEQIEEKNHQDTIFRSAIETKKQGIARSSLGTY</sequence>
<protein>
    <submittedName>
        <fullName evidence="2">Uncharacterized protein</fullName>
    </submittedName>
</protein>
<dbReference type="Proteomes" id="UP001177003">
    <property type="component" value="Chromosome 5"/>
</dbReference>
<evidence type="ECO:0000313" key="3">
    <source>
        <dbReference type="Proteomes" id="UP001177003"/>
    </source>
</evidence>
<dbReference type="EMBL" id="OX465081">
    <property type="protein sequence ID" value="CAI9288048.1"/>
    <property type="molecule type" value="Genomic_DNA"/>
</dbReference>
<gene>
    <name evidence="2" type="ORF">LSALG_LOCUS27374</name>
</gene>
<feature type="coiled-coil region" evidence="1">
    <location>
        <begin position="4"/>
        <end position="79"/>
    </location>
</feature>
<evidence type="ECO:0000256" key="1">
    <source>
        <dbReference type="SAM" id="Coils"/>
    </source>
</evidence>
<keyword evidence="3" id="KW-1185">Reference proteome</keyword>
<proteinExistence type="predicted"/>
<reference evidence="2" key="1">
    <citation type="submission" date="2023-04" db="EMBL/GenBank/DDBJ databases">
        <authorList>
            <person name="Vijverberg K."/>
            <person name="Xiong W."/>
            <person name="Schranz E."/>
        </authorList>
    </citation>
    <scope>NUCLEOTIDE SEQUENCE</scope>
</reference>
<dbReference type="AlphaFoldDB" id="A0AA35Z9F4"/>
<keyword evidence="1" id="KW-0175">Coiled coil</keyword>
<evidence type="ECO:0000313" key="2">
    <source>
        <dbReference type="EMBL" id="CAI9288048.1"/>
    </source>
</evidence>